<keyword evidence="2" id="KW-0328">Glycosyltransferase</keyword>
<evidence type="ECO:0000256" key="1">
    <source>
        <dbReference type="ARBA" id="ARBA00004370"/>
    </source>
</evidence>
<evidence type="ECO:0000256" key="4">
    <source>
        <dbReference type="ARBA" id="ARBA00023136"/>
    </source>
</evidence>
<dbReference type="RefSeq" id="WP_161392655.1">
    <property type="nucleotide sequence ID" value="NZ_JBHSCP010000002.1"/>
</dbReference>
<keyword evidence="6" id="KW-1185">Reference proteome</keyword>
<name>A0A6I4U0T4_9SPHN</name>
<comment type="caution">
    <text evidence="5">The sequence shown here is derived from an EMBL/GenBank/DDBJ whole genome shotgun (WGS) entry which is preliminary data.</text>
</comment>
<keyword evidence="4" id="KW-0472">Membrane</keyword>
<dbReference type="OrthoDB" id="4405067at2"/>
<sequence>MAELTVPLSRCALPADGALQRESPRPPELRNASYAAQFDWHTLFYDVFRADSHIVFQGPPLFNLLEPLRASAPFDRAMRGWWKQARLIERNRVSEIWLRSDADHVVIDGPIGHWNIAVQPDQATMFAGRRVLHTLSKDNEIRWIRDWIRFYRDIHGADAVLFYDNNSTRYSAAELRGELRATFPDMVIEVVAWPFLYGPQGGMAGAVDGQEAPWDSDYCQSGSLQHARFRFLRQARSVLNVDIDELVLSSQGRSIFAATEQSRAGFIKFPGRWITGLADRPIAESGASLGDFVLYDRQEDVVCPPKWCVVPHARQRRDQHWSVHNIFGARANRHLSEEFTYRHMRAISNNWKADRREDQAIDTATFATDKALSTAFETIGLR</sequence>
<dbReference type="GO" id="GO:0016757">
    <property type="term" value="F:glycosyltransferase activity"/>
    <property type="evidence" value="ECO:0007669"/>
    <property type="project" value="UniProtKB-KW"/>
</dbReference>
<evidence type="ECO:0000313" key="5">
    <source>
        <dbReference type="EMBL" id="MXP00912.1"/>
    </source>
</evidence>
<dbReference type="AlphaFoldDB" id="A0A6I4U0T4"/>
<proteinExistence type="predicted"/>
<dbReference type="GO" id="GO:0016020">
    <property type="term" value="C:membrane"/>
    <property type="evidence" value="ECO:0007669"/>
    <property type="project" value="UniProtKB-SubCell"/>
</dbReference>
<dbReference type="Proteomes" id="UP000469430">
    <property type="component" value="Unassembled WGS sequence"/>
</dbReference>
<comment type="subcellular location">
    <subcellularLocation>
        <location evidence="1">Membrane</location>
    </subcellularLocation>
</comment>
<accession>A0A6I4U0T4</accession>
<gene>
    <name evidence="5" type="ORF">GRI97_18145</name>
</gene>
<reference evidence="5 6" key="1">
    <citation type="submission" date="2019-12" db="EMBL/GenBank/DDBJ databases">
        <title>Genomic-based taxomic classification of the family Erythrobacteraceae.</title>
        <authorList>
            <person name="Xu L."/>
        </authorList>
    </citation>
    <scope>NUCLEOTIDE SEQUENCE [LARGE SCALE GENOMIC DNA]</scope>
    <source>
        <strain evidence="5 6">S36</strain>
    </source>
</reference>
<organism evidence="5 6">
    <name type="scientific">Croceibacterium xixiisoli</name>
    <dbReference type="NCBI Taxonomy" id="1476466"/>
    <lineage>
        <taxon>Bacteria</taxon>
        <taxon>Pseudomonadati</taxon>
        <taxon>Pseudomonadota</taxon>
        <taxon>Alphaproteobacteria</taxon>
        <taxon>Sphingomonadales</taxon>
        <taxon>Erythrobacteraceae</taxon>
        <taxon>Croceibacterium</taxon>
    </lineage>
</organism>
<evidence type="ECO:0000256" key="3">
    <source>
        <dbReference type="ARBA" id="ARBA00022679"/>
    </source>
</evidence>
<dbReference type="EMBL" id="WTYJ01000006">
    <property type="protein sequence ID" value="MXP00912.1"/>
    <property type="molecule type" value="Genomic_DNA"/>
</dbReference>
<evidence type="ECO:0000313" key="6">
    <source>
        <dbReference type="Proteomes" id="UP000469430"/>
    </source>
</evidence>
<protein>
    <submittedName>
        <fullName evidence="5">Uncharacterized protein</fullName>
    </submittedName>
</protein>
<evidence type="ECO:0000256" key="2">
    <source>
        <dbReference type="ARBA" id="ARBA00022676"/>
    </source>
</evidence>
<keyword evidence="3" id="KW-0808">Transferase</keyword>
<dbReference type="InterPro" id="IPR008166">
    <property type="entry name" value="Glyco_transf_92"/>
</dbReference>
<dbReference type="Pfam" id="PF01697">
    <property type="entry name" value="Glyco_transf_92"/>
    <property type="match status" value="1"/>
</dbReference>